<keyword evidence="3" id="KW-1185">Reference proteome</keyword>
<protein>
    <submittedName>
        <fullName evidence="2">Uncharacterized protein</fullName>
    </submittedName>
</protein>
<dbReference type="PANTHER" id="PTHR37012">
    <property type="entry name" value="B-ZIP TRANSCRIPTION FACTOR (EUROFUNG)-RELATED"/>
    <property type="match status" value="1"/>
</dbReference>
<evidence type="ECO:0000256" key="1">
    <source>
        <dbReference type="SAM" id="MobiDB-lite"/>
    </source>
</evidence>
<dbReference type="Proteomes" id="UP000076580">
    <property type="component" value="Chromosome 01"/>
</dbReference>
<dbReference type="InterPro" id="IPR021833">
    <property type="entry name" value="DUF3425"/>
</dbReference>
<dbReference type="EMBL" id="LAYC01000001">
    <property type="protein sequence ID" value="KYK61158.1"/>
    <property type="molecule type" value="Genomic_DNA"/>
</dbReference>
<sequence length="348" mass="39178">MQLLQQKQSIRHGLDLGTERLELSFLLRQGQYPNRIRGGIHGAQDTPNYQHVPMKHDWTAGTMNHALSQPVAPHKGSMSPPAAHASDLRTPAPAGVGAGASEPAGANADVENLPQYARPLKNCGPTCPLDTLLLGFLDERRQRSAEGLQMHEVIGPPYPSVSSLLNPAIGPYSHPLSKFFTDILATFPDISMLPERVAVLYIMFLVTRWQISPTRENYNRMPEWMHPTPSQLMQPHAAWIDYVPFPVMRDRITRNRNPQEYLFENFFVPFTTTLRLSWPYEESDTLLVLPDSDEVVINPVFERHLRNLDNWKLGNRFLRTFPTLVDSFNLDPTFGTGVASSSTSSVSR</sequence>
<gene>
    <name evidence="2" type="ORF">DCS_02299</name>
</gene>
<dbReference type="AlphaFoldDB" id="A0A151GVN9"/>
<dbReference type="STRING" id="98403.A0A151GVN9"/>
<dbReference type="RefSeq" id="XP_040660510.1">
    <property type="nucleotide sequence ID" value="XM_040799627.1"/>
</dbReference>
<dbReference type="PANTHER" id="PTHR37012:SF2">
    <property type="entry name" value="BZIP DOMAIN-CONTAINING PROTEIN-RELATED"/>
    <property type="match status" value="1"/>
</dbReference>
<evidence type="ECO:0000313" key="3">
    <source>
        <dbReference type="Proteomes" id="UP000076580"/>
    </source>
</evidence>
<comment type="caution">
    <text evidence="2">The sequence shown here is derived from an EMBL/GenBank/DDBJ whole genome shotgun (WGS) entry which is preliminary data.</text>
</comment>
<organism evidence="2 3">
    <name type="scientific">Drechmeria coniospora</name>
    <name type="common">Nematophagous fungus</name>
    <name type="synonym">Meria coniospora</name>
    <dbReference type="NCBI Taxonomy" id="98403"/>
    <lineage>
        <taxon>Eukaryota</taxon>
        <taxon>Fungi</taxon>
        <taxon>Dikarya</taxon>
        <taxon>Ascomycota</taxon>
        <taxon>Pezizomycotina</taxon>
        <taxon>Sordariomycetes</taxon>
        <taxon>Hypocreomycetidae</taxon>
        <taxon>Hypocreales</taxon>
        <taxon>Ophiocordycipitaceae</taxon>
        <taxon>Drechmeria</taxon>
    </lineage>
</organism>
<accession>A0A151GVN9</accession>
<proteinExistence type="predicted"/>
<dbReference type="Pfam" id="PF11905">
    <property type="entry name" value="DUF3425"/>
    <property type="match status" value="1"/>
</dbReference>
<evidence type="ECO:0000313" key="2">
    <source>
        <dbReference type="EMBL" id="KYK61158.1"/>
    </source>
</evidence>
<feature type="region of interest" description="Disordered" evidence="1">
    <location>
        <begin position="68"/>
        <end position="107"/>
    </location>
</feature>
<dbReference type="GeneID" id="63714942"/>
<name>A0A151GVN9_DRECN</name>
<reference evidence="2 3" key="1">
    <citation type="journal article" date="2016" name="Sci. Rep.">
        <title>Insights into Adaptations to a Near-Obligate Nematode Endoparasitic Lifestyle from the Finished Genome of Drechmeria coniospora.</title>
        <authorList>
            <person name="Zhang L."/>
            <person name="Zhou Z."/>
            <person name="Guo Q."/>
            <person name="Fokkens L."/>
            <person name="Miskei M."/>
            <person name="Pocsi I."/>
            <person name="Zhang W."/>
            <person name="Chen M."/>
            <person name="Wang L."/>
            <person name="Sun Y."/>
            <person name="Donzelli B.G."/>
            <person name="Gibson D.M."/>
            <person name="Nelson D.R."/>
            <person name="Luo J.G."/>
            <person name="Rep M."/>
            <person name="Liu H."/>
            <person name="Yang S."/>
            <person name="Wang J."/>
            <person name="Krasnoff S.B."/>
            <person name="Xu Y."/>
            <person name="Molnar I."/>
            <person name="Lin M."/>
        </authorList>
    </citation>
    <scope>NUCLEOTIDE SEQUENCE [LARGE SCALE GENOMIC DNA]</scope>
    <source>
        <strain evidence="2 3">ARSEF 6962</strain>
    </source>
</reference>
<dbReference type="InParanoid" id="A0A151GVN9"/>